<dbReference type="PROSITE" id="PS01123">
    <property type="entry name" value="TNASE_1"/>
    <property type="match status" value="1"/>
</dbReference>
<organism evidence="5 6">
    <name type="scientific">Mycolicibacterium holsaticum</name>
    <dbReference type="NCBI Taxonomy" id="152142"/>
    <lineage>
        <taxon>Bacteria</taxon>
        <taxon>Bacillati</taxon>
        <taxon>Actinomycetota</taxon>
        <taxon>Actinomycetes</taxon>
        <taxon>Mycobacteriales</taxon>
        <taxon>Mycobacteriaceae</taxon>
        <taxon>Mycolicibacterium</taxon>
    </lineage>
</organism>
<dbReference type="InterPro" id="IPR016071">
    <property type="entry name" value="Staphylococal_nuclease_OB-fold"/>
</dbReference>
<dbReference type="Pfam" id="PF00565">
    <property type="entry name" value="SNase"/>
    <property type="match status" value="1"/>
</dbReference>
<dbReference type="GO" id="GO:0004519">
    <property type="term" value="F:endonuclease activity"/>
    <property type="evidence" value="ECO:0007669"/>
    <property type="project" value="UniProtKB-KW"/>
</dbReference>
<dbReference type="SUPFAM" id="SSF50199">
    <property type="entry name" value="Staphylococcal nuclease"/>
    <property type="match status" value="1"/>
</dbReference>
<dbReference type="GO" id="GO:0003676">
    <property type="term" value="F:nucleic acid binding"/>
    <property type="evidence" value="ECO:0007669"/>
    <property type="project" value="InterPro"/>
</dbReference>
<protein>
    <submittedName>
        <fullName evidence="5">Nuclease</fullName>
    </submittedName>
</protein>
<reference evidence="6" key="1">
    <citation type="submission" date="2016-09" db="EMBL/GenBank/DDBJ databases">
        <authorList>
            <person name="Greninger A.L."/>
            <person name="Jerome K.R."/>
            <person name="Mcnair B."/>
            <person name="Wallis C."/>
            <person name="Fang F."/>
        </authorList>
    </citation>
    <scope>NUCLEOTIDE SEQUENCE [LARGE SCALE GENOMIC DNA]</scope>
    <source>
        <strain evidence="6">M7</strain>
    </source>
</reference>
<proteinExistence type="predicted"/>
<keyword evidence="6" id="KW-1185">Reference proteome</keyword>
<dbReference type="PROSITE" id="PS51257">
    <property type="entry name" value="PROKAR_LIPOPROTEIN"/>
    <property type="match status" value="1"/>
</dbReference>
<dbReference type="EMBL" id="MIGZ01000016">
    <property type="protein sequence ID" value="ODQ95551.1"/>
    <property type="molecule type" value="Genomic_DNA"/>
</dbReference>
<dbReference type="InterPro" id="IPR035437">
    <property type="entry name" value="SNase_OB-fold_sf"/>
</dbReference>
<keyword evidence="1" id="KW-0540">Nuclease</keyword>
<dbReference type="AlphaFoldDB" id="A0A1E3S0E8"/>
<dbReference type="PROSITE" id="PS01284">
    <property type="entry name" value="TNASE_2"/>
    <property type="match status" value="1"/>
</dbReference>
<evidence type="ECO:0000256" key="1">
    <source>
        <dbReference type="ARBA" id="ARBA00022722"/>
    </source>
</evidence>
<evidence type="ECO:0000313" key="5">
    <source>
        <dbReference type="EMBL" id="ODQ95551.1"/>
    </source>
</evidence>
<dbReference type="PANTHER" id="PTHR12302:SF3">
    <property type="entry name" value="SERINE_THREONINE-PROTEIN KINASE 31"/>
    <property type="match status" value="1"/>
</dbReference>
<sequence>MSRRQKTLKTLHRLRHLLALGGIGLLTGCQLPAVSGQPPGGGASYPTQPTTDVLTGPVPVARVIDGDTVWVKTEGGDSKIRLIGVDTPELVDPRSPVECFAREASDYTKSTLTGQLVYLENDPTQDSIDRYGRRLAYVWTLDGRLLNFDLINEGYATEYTYGTPYRYQQQFRDAEAAAAAQERGLWSPKTCAAQR</sequence>
<dbReference type="Proteomes" id="UP000094243">
    <property type="component" value="Unassembled WGS sequence"/>
</dbReference>
<feature type="domain" description="TNase-like" evidence="4">
    <location>
        <begin position="60"/>
        <end position="188"/>
    </location>
</feature>
<keyword evidence="2" id="KW-0255">Endonuclease</keyword>
<dbReference type="PANTHER" id="PTHR12302">
    <property type="entry name" value="EBNA2 BINDING PROTEIN P100"/>
    <property type="match status" value="1"/>
</dbReference>
<evidence type="ECO:0000259" key="4">
    <source>
        <dbReference type="PROSITE" id="PS50830"/>
    </source>
</evidence>
<dbReference type="SMART" id="SM00318">
    <property type="entry name" value="SNc"/>
    <property type="match status" value="1"/>
</dbReference>
<name>A0A1E3S0E8_9MYCO</name>
<dbReference type="GO" id="GO:0016787">
    <property type="term" value="F:hydrolase activity"/>
    <property type="evidence" value="ECO:0007669"/>
    <property type="project" value="UniProtKB-KW"/>
</dbReference>
<keyword evidence="3" id="KW-0378">Hydrolase</keyword>
<dbReference type="PROSITE" id="PS50830">
    <property type="entry name" value="TNASE_3"/>
    <property type="match status" value="1"/>
</dbReference>
<comment type="caution">
    <text evidence="5">The sequence shown here is derived from an EMBL/GenBank/DDBJ whole genome shotgun (WGS) entry which is preliminary data.</text>
</comment>
<dbReference type="Gene3D" id="2.40.50.90">
    <property type="match status" value="1"/>
</dbReference>
<evidence type="ECO:0000313" key="6">
    <source>
        <dbReference type="Proteomes" id="UP000094243"/>
    </source>
</evidence>
<dbReference type="InterPro" id="IPR002071">
    <property type="entry name" value="Thermonucl_AS"/>
</dbReference>
<gene>
    <name evidence="5" type="ORF">BHQ17_04520</name>
</gene>
<accession>A0A1E3S0E8</accession>
<evidence type="ECO:0000256" key="3">
    <source>
        <dbReference type="ARBA" id="ARBA00022801"/>
    </source>
</evidence>
<evidence type="ECO:0000256" key="2">
    <source>
        <dbReference type="ARBA" id="ARBA00022759"/>
    </source>
</evidence>